<evidence type="ECO:0000256" key="1">
    <source>
        <dbReference type="SAM" id="MobiDB-lite"/>
    </source>
</evidence>
<organism evidence="2 3">
    <name type="scientific">Triticum urartu</name>
    <name type="common">Red wild einkorn</name>
    <name type="synonym">Crithodium urartu</name>
    <dbReference type="NCBI Taxonomy" id="4572"/>
    <lineage>
        <taxon>Eukaryota</taxon>
        <taxon>Viridiplantae</taxon>
        <taxon>Streptophyta</taxon>
        <taxon>Embryophyta</taxon>
        <taxon>Tracheophyta</taxon>
        <taxon>Spermatophyta</taxon>
        <taxon>Magnoliopsida</taxon>
        <taxon>Liliopsida</taxon>
        <taxon>Poales</taxon>
        <taxon>Poaceae</taxon>
        <taxon>BOP clade</taxon>
        <taxon>Pooideae</taxon>
        <taxon>Triticodae</taxon>
        <taxon>Triticeae</taxon>
        <taxon>Triticinae</taxon>
        <taxon>Triticum</taxon>
    </lineage>
</organism>
<dbReference type="Gramene" id="TuG1812G0300003967.01.T01">
    <property type="protein sequence ID" value="TuG1812G0300003967.01.T01.cds351006"/>
    <property type="gene ID" value="TuG1812G0300003967.01"/>
</dbReference>
<feature type="region of interest" description="Disordered" evidence="1">
    <location>
        <begin position="96"/>
        <end position="128"/>
    </location>
</feature>
<reference evidence="2" key="3">
    <citation type="submission" date="2022-06" db="UniProtKB">
        <authorList>
            <consortium name="EnsemblPlants"/>
        </authorList>
    </citation>
    <scope>IDENTIFICATION</scope>
</reference>
<keyword evidence="3" id="KW-1185">Reference proteome</keyword>
<dbReference type="EnsemblPlants" id="TuG1812G0300003967.01.T01">
    <property type="protein sequence ID" value="TuG1812G0300003967.01.T01.cds351006"/>
    <property type="gene ID" value="TuG1812G0300003967.01"/>
</dbReference>
<evidence type="ECO:0000313" key="3">
    <source>
        <dbReference type="Proteomes" id="UP000015106"/>
    </source>
</evidence>
<accession>A0A8R7PWX9</accession>
<name>A0A8R7PWX9_TRIUA</name>
<dbReference type="Proteomes" id="UP000015106">
    <property type="component" value="Chromosome 3"/>
</dbReference>
<reference evidence="3" key="1">
    <citation type="journal article" date="2013" name="Nature">
        <title>Draft genome of the wheat A-genome progenitor Triticum urartu.</title>
        <authorList>
            <person name="Ling H.Q."/>
            <person name="Zhao S."/>
            <person name="Liu D."/>
            <person name="Wang J."/>
            <person name="Sun H."/>
            <person name="Zhang C."/>
            <person name="Fan H."/>
            <person name="Li D."/>
            <person name="Dong L."/>
            <person name="Tao Y."/>
            <person name="Gao C."/>
            <person name="Wu H."/>
            <person name="Li Y."/>
            <person name="Cui Y."/>
            <person name="Guo X."/>
            <person name="Zheng S."/>
            <person name="Wang B."/>
            <person name="Yu K."/>
            <person name="Liang Q."/>
            <person name="Yang W."/>
            <person name="Lou X."/>
            <person name="Chen J."/>
            <person name="Feng M."/>
            <person name="Jian J."/>
            <person name="Zhang X."/>
            <person name="Luo G."/>
            <person name="Jiang Y."/>
            <person name="Liu J."/>
            <person name="Wang Z."/>
            <person name="Sha Y."/>
            <person name="Zhang B."/>
            <person name="Wu H."/>
            <person name="Tang D."/>
            <person name="Shen Q."/>
            <person name="Xue P."/>
            <person name="Zou S."/>
            <person name="Wang X."/>
            <person name="Liu X."/>
            <person name="Wang F."/>
            <person name="Yang Y."/>
            <person name="An X."/>
            <person name="Dong Z."/>
            <person name="Zhang K."/>
            <person name="Zhang X."/>
            <person name="Luo M.C."/>
            <person name="Dvorak J."/>
            <person name="Tong Y."/>
            <person name="Wang J."/>
            <person name="Yang H."/>
            <person name="Li Z."/>
            <person name="Wang D."/>
            <person name="Zhang A."/>
            <person name="Wang J."/>
        </authorList>
    </citation>
    <scope>NUCLEOTIDE SEQUENCE</scope>
    <source>
        <strain evidence="3">cv. G1812</strain>
    </source>
</reference>
<dbReference type="AlphaFoldDB" id="A0A8R7PWX9"/>
<protein>
    <submittedName>
        <fullName evidence="2">Uncharacterized protein</fullName>
    </submittedName>
</protein>
<sequence length="128" mass="13435">MVDRLKRIKSSSDYERSDLGYVERTLAGGDHLPMGGVLAVCMEGWAMGVGGGGGGEEMEQRVPAIHRGKPATTWTITRAAGALGVDLAGSAPAVIHRRPRACRRRDPSEGGSNGGGEKVLPAKRRAPC</sequence>
<reference evidence="2" key="2">
    <citation type="submission" date="2018-03" db="EMBL/GenBank/DDBJ databases">
        <title>The Triticum urartu genome reveals the dynamic nature of wheat genome evolution.</title>
        <authorList>
            <person name="Ling H."/>
            <person name="Ma B."/>
            <person name="Shi X."/>
            <person name="Liu H."/>
            <person name="Dong L."/>
            <person name="Sun H."/>
            <person name="Cao Y."/>
            <person name="Gao Q."/>
            <person name="Zheng S."/>
            <person name="Li Y."/>
            <person name="Yu Y."/>
            <person name="Du H."/>
            <person name="Qi M."/>
            <person name="Li Y."/>
            <person name="Yu H."/>
            <person name="Cui Y."/>
            <person name="Wang N."/>
            <person name="Chen C."/>
            <person name="Wu H."/>
            <person name="Zhao Y."/>
            <person name="Zhang J."/>
            <person name="Li Y."/>
            <person name="Zhou W."/>
            <person name="Zhang B."/>
            <person name="Hu W."/>
            <person name="Eijk M."/>
            <person name="Tang J."/>
            <person name="Witsenboer H."/>
            <person name="Zhao S."/>
            <person name="Li Z."/>
            <person name="Zhang A."/>
            <person name="Wang D."/>
            <person name="Liang C."/>
        </authorList>
    </citation>
    <scope>NUCLEOTIDE SEQUENCE [LARGE SCALE GENOMIC DNA]</scope>
    <source>
        <strain evidence="2">cv. G1812</strain>
    </source>
</reference>
<evidence type="ECO:0000313" key="2">
    <source>
        <dbReference type="EnsemblPlants" id="TuG1812G0300003967.01.T01.cds351006"/>
    </source>
</evidence>
<proteinExistence type="predicted"/>